<sequence>MEGNTKEKNSTPPALLVNDEEEEERINAFFSLVRNIRDAQSRMLIGSQDVKDKDDKGKEKSTWTPSFKLEDFADHHHHHLPNHTVTTLPSSSNTQQQNPKTDHQERQELDLNLSL</sequence>
<protein>
    <submittedName>
        <fullName evidence="5">Uncharacterized protein</fullName>
    </submittedName>
</protein>
<dbReference type="Proteomes" id="UP000187203">
    <property type="component" value="Unassembled WGS sequence"/>
</dbReference>
<evidence type="ECO:0000313" key="5">
    <source>
        <dbReference type="EMBL" id="OMO82219.1"/>
    </source>
</evidence>
<reference evidence="6" key="1">
    <citation type="submission" date="2013-09" db="EMBL/GenBank/DDBJ databases">
        <title>Corchorus olitorius genome sequencing.</title>
        <authorList>
            <person name="Alam M."/>
            <person name="Haque M.S."/>
            <person name="Islam M.S."/>
            <person name="Emdad E.M."/>
            <person name="Islam M.M."/>
            <person name="Ahmed B."/>
            <person name="Halim A."/>
            <person name="Hossen Q.M.M."/>
            <person name="Hossain M.Z."/>
            <person name="Ahmed R."/>
            <person name="Khan M.M."/>
            <person name="Islam R."/>
            <person name="Rashid M.M."/>
            <person name="Khan S.A."/>
            <person name="Rahman M.S."/>
            <person name="Alam M."/>
            <person name="Yahiya A.S."/>
            <person name="Khan M.S."/>
            <person name="Azam M.S."/>
            <person name="Haque T."/>
            <person name="Lashkar M.Z.H."/>
            <person name="Akhand A.I."/>
            <person name="Morshed G."/>
            <person name="Roy S."/>
            <person name="Uddin K.S."/>
            <person name="Rabeya T."/>
            <person name="Hossain A.S."/>
            <person name="Chowdhury A."/>
            <person name="Snigdha A.R."/>
            <person name="Mortoza M.S."/>
            <person name="Matin S.A."/>
            <person name="Hoque S.M.E."/>
            <person name="Islam M.K."/>
            <person name="Roy D.K."/>
            <person name="Haider R."/>
            <person name="Moosa M.M."/>
            <person name="Elias S.M."/>
            <person name="Hasan A.M."/>
            <person name="Jahan S."/>
            <person name="Shafiuddin M."/>
            <person name="Mahmood N."/>
            <person name="Shommy N.S."/>
        </authorList>
    </citation>
    <scope>NUCLEOTIDE SEQUENCE [LARGE SCALE GENOMIC DNA]</scope>
    <source>
        <strain evidence="6">cv. O-4</strain>
    </source>
</reference>
<dbReference type="GO" id="GO:0010112">
    <property type="term" value="P:regulation of systemic acquired resistance"/>
    <property type="evidence" value="ECO:0007669"/>
    <property type="project" value="InterPro"/>
</dbReference>
<keyword evidence="3" id="KW-0539">Nucleus</keyword>
<name>A0A1R3II06_9ROSI</name>
<dbReference type="GO" id="GO:0005634">
    <property type="term" value="C:nucleus"/>
    <property type="evidence" value="ECO:0007669"/>
    <property type="project" value="UniProtKB-SubCell"/>
</dbReference>
<evidence type="ECO:0000256" key="2">
    <source>
        <dbReference type="ARBA" id="ARBA00009937"/>
    </source>
</evidence>
<comment type="subcellular location">
    <subcellularLocation>
        <location evidence="1">Nucleus</location>
    </subcellularLocation>
</comment>
<dbReference type="PANTHER" id="PTHR33669:SF13">
    <property type="match status" value="1"/>
</dbReference>
<dbReference type="OrthoDB" id="1304316at2759"/>
<feature type="compositionally biased region" description="Basic and acidic residues" evidence="4">
    <location>
        <begin position="100"/>
        <end position="109"/>
    </location>
</feature>
<feature type="region of interest" description="Disordered" evidence="4">
    <location>
        <begin position="73"/>
        <end position="115"/>
    </location>
</feature>
<dbReference type="Pfam" id="PF15699">
    <property type="entry name" value="NPR1_interact"/>
    <property type="match status" value="1"/>
</dbReference>
<keyword evidence="6" id="KW-1185">Reference proteome</keyword>
<evidence type="ECO:0000256" key="4">
    <source>
        <dbReference type="SAM" id="MobiDB-lite"/>
    </source>
</evidence>
<dbReference type="InterPro" id="IPR031425">
    <property type="entry name" value="NPR1/NH1-interacting"/>
</dbReference>
<accession>A0A1R3II06</accession>
<dbReference type="EMBL" id="AWUE01018165">
    <property type="protein sequence ID" value="OMO82219.1"/>
    <property type="molecule type" value="Genomic_DNA"/>
</dbReference>
<evidence type="ECO:0000313" key="6">
    <source>
        <dbReference type="Proteomes" id="UP000187203"/>
    </source>
</evidence>
<dbReference type="AlphaFoldDB" id="A0A1R3II06"/>
<gene>
    <name evidence="5" type="ORF">COLO4_23174</name>
</gene>
<comment type="similarity">
    <text evidence="2">Belongs to the NPR1-interactor family.</text>
</comment>
<evidence type="ECO:0000256" key="3">
    <source>
        <dbReference type="ARBA" id="ARBA00023242"/>
    </source>
</evidence>
<comment type="caution">
    <text evidence="5">The sequence shown here is derived from an EMBL/GenBank/DDBJ whole genome shotgun (WGS) entry which is preliminary data.</text>
</comment>
<dbReference type="PANTHER" id="PTHR33669">
    <property type="entry name" value="PROTEIN NEGATIVE REGULATOR OF RESISTANCE"/>
    <property type="match status" value="1"/>
</dbReference>
<feature type="compositionally biased region" description="Polar residues" evidence="4">
    <location>
        <begin position="83"/>
        <end position="99"/>
    </location>
</feature>
<feature type="region of interest" description="Disordered" evidence="4">
    <location>
        <begin position="1"/>
        <end position="20"/>
    </location>
</feature>
<evidence type="ECO:0000256" key="1">
    <source>
        <dbReference type="ARBA" id="ARBA00004123"/>
    </source>
</evidence>
<proteinExistence type="inferred from homology"/>
<organism evidence="5 6">
    <name type="scientific">Corchorus olitorius</name>
    <dbReference type="NCBI Taxonomy" id="93759"/>
    <lineage>
        <taxon>Eukaryota</taxon>
        <taxon>Viridiplantae</taxon>
        <taxon>Streptophyta</taxon>
        <taxon>Embryophyta</taxon>
        <taxon>Tracheophyta</taxon>
        <taxon>Spermatophyta</taxon>
        <taxon>Magnoliopsida</taxon>
        <taxon>eudicotyledons</taxon>
        <taxon>Gunneridae</taxon>
        <taxon>Pentapetalae</taxon>
        <taxon>rosids</taxon>
        <taxon>malvids</taxon>
        <taxon>Malvales</taxon>
        <taxon>Malvaceae</taxon>
        <taxon>Grewioideae</taxon>
        <taxon>Apeibeae</taxon>
        <taxon>Corchorus</taxon>
    </lineage>
</organism>